<keyword evidence="1" id="KW-0472">Membrane</keyword>
<feature type="transmembrane region" description="Helical" evidence="1">
    <location>
        <begin position="61"/>
        <end position="79"/>
    </location>
</feature>
<dbReference type="GeneID" id="48466629"/>
<dbReference type="Proteomes" id="UP000051612">
    <property type="component" value="Unassembled WGS sequence"/>
</dbReference>
<evidence type="ECO:0000256" key="1">
    <source>
        <dbReference type="SAM" id="Phobius"/>
    </source>
</evidence>
<dbReference type="PATRIC" id="fig|1423772.3.peg.1128"/>
<evidence type="ECO:0000313" key="3">
    <source>
        <dbReference type="Proteomes" id="UP000051612"/>
    </source>
</evidence>
<protein>
    <recommendedName>
        <fullName evidence="4">Integral membrane protein</fullName>
    </recommendedName>
</protein>
<organism evidence="2 3">
    <name type="scientific">Ligilactobacillus murinus DSM 20452 = NBRC 14221</name>
    <dbReference type="NCBI Taxonomy" id="1423772"/>
    <lineage>
        <taxon>Bacteria</taxon>
        <taxon>Bacillati</taxon>
        <taxon>Bacillota</taxon>
        <taxon>Bacilli</taxon>
        <taxon>Lactobacillales</taxon>
        <taxon>Lactobacillaceae</taxon>
        <taxon>Ligilactobacillus</taxon>
    </lineage>
</organism>
<dbReference type="RefSeq" id="WP_004048430.1">
    <property type="nucleotide sequence ID" value="NZ_AYYN01000145.1"/>
</dbReference>
<feature type="transmembrane region" description="Helical" evidence="1">
    <location>
        <begin position="6"/>
        <end position="26"/>
    </location>
</feature>
<gene>
    <name evidence="2" type="ORF">FC48_GL001049</name>
</gene>
<evidence type="ECO:0008006" key="4">
    <source>
        <dbReference type="Google" id="ProtNLM"/>
    </source>
</evidence>
<reference evidence="2 3" key="1">
    <citation type="journal article" date="2015" name="Genome Announc.">
        <title>Expanding the biotechnology potential of lactobacilli through comparative genomics of 213 strains and associated genera.</title>
        <authorList>
            <person name="Sun Z."/>
            <person name="Harris H.M."/>
            <person name="McCann A."/>
            <person name="Guo C."/>
            <person name="Argimon S."/>
            <person name="Zhang W."/>
            <person name="Yang X."/>
            <person name="Jeffery I.B."/>
            <person name="Cooney J.C."/>
            <person name="Kagawa T.F."/>
            <person name="Liu W."/>
            <person name="Song Y."/>
            <person name="Salvetti E."/>
            <person name="Wrobel A."/>
            <person name="Rasinkangas P."/>
            <person name="Parkhill J."/>
            <person name="Rea M.C."/>
            <person name="O'Sullivan O."/>
            <person name="Ritari J."/>
            <person name="Douillard F.P."/>
            <person name="Paul Ross R."/>
            <person name="Yang R."/>
            <person name="Briner A.E."/>
            <person name="Felis G.E."/>
            <person name="de Vos W.M."/>
            <person name="Barrangou R."/>
            <person name="Klaenhammer T.R."/>
            <person name="Caufield P.W."/>
            <person name="Cui Y."/>
            <person name="Zhang H."/>
            <person name="O'Toole P.W."/>
        </authorList>
    </citation>
    <scope>NUCLEOTIDE SEQUENCE [LARGE SCALE GENOMIC DNA]</scope>
    <source>
        <strain evidence="2 3">DSM 20452</strain>
    </source>
</reference>
<sequence>MQINTISLVIYTALIVLSAYNLRLAWRLSKLQTSALLRRPEDILPDESARLQAIDQDKKKWNILGRIFFWVALLVAFVGEMEELAFFLSLYSICNIIVLRGNIATLNILVAK</sequence>
<keyword evidence="1" id="KW-1133">Transmembrane helix</keyword>
<proteinExistence type="predicted"/>
<accession>A0A0R2BA88</accession>
<evidence type="ECO:0000313" key="2">
    <source>
        <dbReference type="EMBL" id="KRM73353.1"/>
    </source>
</evidence>
<keyword evidence="1" id="KW-0812">Transmembrane</keyword>
<dbReference type="AlphaFoldDB" id="A0A0R2BA88"/>
<feature type="transmembrane region" description="Helical" evidence="1">
    <location>
        <begin position="85"/>
        <end position="110"/>
    </location>
</feature>
<comment type="caution">
    <text evidence="2">The sequence shown here is derived from an EMBL/GenBank/DDBJ whole genome shotgun (WGS) entry which is preliminary data.</text>
</comment>
<name>A0A0R2BA88_9LACO</name>
<dbReference type="EMBL" id="AYYN01000145">
    <property type="protein sequence ID" value="KRM73353.1"/>
    <property type="molecule type" value="Genomic_DNA"/>
</dbReference>